<proteinExistence type="predicted"/>
<feature type="signal peptide" evidence="1">
    <location>
        <begin position="1"/>
        <end position="18"/>
    </location>
</feature>
<dbReference type="Proteomes" id="UP000826300">
    <property type="component" value="Chromosome"/>
</dbReference>
<dbReference type="EMBL" id="CP069370">
    <property type="protein sequence ID" value="QYZ71031.1"/>
    <property type="molecule type" value="Genomic_DNA"/>
</dbReference>
<accession>A0A8G0ZY28</accession>
<evidence type="ECO:0008006" key="4">
    <source>
        <dbReference type="Google" id="ProtNLM"/>
    </source>
</evidence>
<name>A0A8G0ZY28_9RHOB</name>
<keyword evidence="3" id="KW-1185">Reference proteome</keyword>
<dbReference type="AlphaFoldDB" id="A0A8G0ZY28"/>
<reference evidence="2" key="1">
    <citation type="submission" date="2021-02" db="EMBL/GenBank/DDBJ databases">
        <title>Rhodobacter shimadae sp. nov., an aerobic anoxygenic phototrophic bacterium isolated from a hot spring.</title>
        <authorList>
            <person name="Muramatsu S."/>
            <person name="Haruta S."/>
            <person name="Hirose S."/>
            <person name="Hanada S."/>
        </authorList>
    </citation>
    <scope>NUCLEOTIDE SEQUENCE</scope>
    <source>
        <strain evidence="2">N10</strain>
    </source>
</reference>
<feature type="chain" id="PRO_5034608939" description="Lipoprotein" evidence="1">
    <location>
        <begin position="19"/>
        <end position="127"/>
    </location>
</feature>
<organism evidence="2 3">
    <name type="scientific">Neotabrizicola shimadae</name>
    <dbReference type="NCBI Taxonomy" id="2807096"/>
    <lineage>
        <taxon>Bacteria</taxon>
        <taxon>Pseudomonadati</taxon>
        <taxon>Pseudomonadota</taxon>
        <taxon>Alphaproteobacteria</taxon>
        <taxon>Rhodobacterales</taxon>
        <taxon>Paracoccaceae</taxon>
        <taxon>Neotabrizicola</taxon>
    </lineage>
</organism>
<evidence type="ECO:0000256" key="1">
    <source>
        <dbReference type="SAM" id="SignalP"/>
    </source>
</evidence>
<evidence type="ECO:0000313" key="2">
    <source>
        <dbReference type="EMBL" id="QYZ71031.1"/>
    </source>
</evidence>
<protein>
    <recommendedName>
        <fullName evidence="4">Lipoprotein</fullName>
    </recommendedName>
</protein>
<keyword evidence="1" id="KW-0732">Signal</keyword>
<evidence type="ECO:0000313" key="3">
    <source>
        <dbReference type="Proteomes" id="UP000826300"/>
    </source>
</evidence>
<sequence>MTSLGHSAASLAIGCAFASAMSGCVGWTQPEVVERVAQVTIGGRSYLVRAMPAQVWTLATDPESGATVPVQMDRIAPTVMVEGAPDGATALRAAGLFCGKGRDLSAWAEDYHYRDPATGTWWIADMC</sequence>
<dbReference type="RefSeq" id="WP_220663300.1">
    <property type="nucleotide sequence ID" value="NZ_CP069370.1"/>
</dbReference>
<gene>
    <name evidence="2" type="ORF">JO391_05840</name>
</gene>
<dbReference type="KEGG" id="nsm:JO391_05840"/>